<dbReference type="STRING" id="215250.A0A316YY18"/>
<dbReference type="AlphaFoldDB" id="A0A316YY18"/>
<dbReference type="InParanoid" id="A0A316YY18"/>
<dbReference type="SUPFAM" id="SSF75005">
    <property type="entry name" value="Arabinanase/levansucrase/invertase"/>
    <property type="match status" value="1"/>
</dbReference>
<dbReference type="EMBL" id="KZ819634">
    <property type="protein sequence ID" value="PWN93644.1"/>
    <property type="molecule type" value="Genomic_DNA"/>
</dbReference>
<gene>
    <name evidence="2" type="ORF">FA10DRAFT_277409</name>
</gene>
<dbReference type="InterPro" id="IPR050727">
    <property type="entry name" value="GH43_arabinanases"/>
</dbReference>
<organism evidence="2 3">
    <name type="scientific">Acaromyces ingoldii</name>
    <dbReference type="NCBI Taxonomy" id="215250"/>
    <lineage>
        <taxon>Eukaryota</taxon>
        <taxon>Fungi</taxon>
        <taxon>Dikarya</taxon>
        <taxon>Basidiomycota</taxon>
        <taxon>Ustilaginomycotina</taxon>
        <taxon>Exobasidiomycetes</taxon>
        <taxon>Exobasidiales</taxon>
        <taxon>Cryptobasidiaceae</taxon>
        <taxon>Acaromyces</taxon>
    </lineage>
</organism>
<protein>
    <recommendedName>
        <fullName evidence="4">Arabinosidase</fullName>
    </recommendedName>
</protein>
<feature type="chain" id="PRO_5016440803" description="Arabinosidase" evidence="1">
    <location>
        <begin position="23"/>
        <end position="358"/>
    </location>
</feature>
<keyword evidence="1" id="KW-0732">Signal</keyword>
<dbReference type="GeneID" id="37045295"/>
<dbReference type="Proteomes" id="UP000245768">
    <property type="component" value="Unassembled WGS sequence"/>
</dbReference>
<reference evidence="2 3" key="1">
    <citation type="journal article" date="2018" name="Mol. Biol. Evol.">
        <title>Broad Genomic Sampling Reveals a Smut Pathogenic Ancestry of the Fungal Clade Ustilaginomycotina.</title>
        <authorList>
            <person name="Kijpornyongpan T."/>
            <person name="Mondo S.J."/>
            <person name="Barry K."/>
            <person name="Sandor L."/>
            <person name="Lee J."/>
            <person name="Lipzen A."/>
            <person name="Pangilinan J."/>
            <person name="LaButti K."/>
            <person name="Hainaut M."/>
            <person name="Henrissat B."/>
            <person name="Grigoriev I.V."/>
            <person name="Spatafora J.W."/>
            <person name="Aime M.C."/>
        </authorList>
    </citation>
    <scope>NUCLEOTIDE SEQUENCE [LARGE SCALE GENOMIC DNA]</scope>
    <source>
        <strain evidence="2 3">MCA 4198</strain>
    </source>
</reference>
<dbReference type="InterPro" id="IPR023296">
    <property type="entry name" value="Glyco_hydro_beta-prop_sf"/>
</dbReference>
<dbReference type="RefSeq" id="XP_025380842.1">
    <property type="nucleotide sequence ID" value="XM_025523379.1"/>
</dbReference>
<dbReference type="OrthoDB" id="19657at2759"/>
<dbReference type="PANTHER" id="PTHR43301:SF3">
    <property type="entry name" value="ARABINAN ENDO-1,5-ALPHA-L-ARABINOSIDASE A-RELATED"/>
    <property type="match status" value="1"/>
</dbReference>
<evidence type="ECO:0008006" key="4">
    <source>
        <dbReference type="Google" id="ProtNLM"/>
    </source>
</evidence>
<proteinExistence type="predicted"/>
<name>A0A316YY18_9BASI</name>
<feature type="signal peptide" evidence="1">
    <location>
        <begin position="1"/>
        <end position="22"/>
    </location>
</feature>
<evidence type="ECO:0000256" key="1">
    <source>
        <dbReference type="SAM" id="SignalP"/>
    </source>
</evidence>
<accession>A0A316YY18</accession>
<evidence type="ECO:0000313" key="3">
    <source>
        <dbReference type="Proteomes" id="UP000245768"/>
    </source>
</evidence>
<dbReference type="Gene3D" id="2.115.10.20">
    <property type="entry name" value="Glycosyl hydrolase domain, family 43"/>
    <property type="match status" value="1"/>
</dbReference>
<evidence type="ECO:0000313" key="2">
    <source>
        <dbReference type="EMBL" id="PWN93644.1"/>
    </source>
</evidence>
<dbReference type="CDD" id="cd08983">
    <property type="entry name" value="GH43_Bt3655-like"/>
    <property type="match status" value="1"/>
</dbReference>
<keyword evidence="3" id="KW-1185">Reference proteome</keyword>
<sequence>MLHFLSHSLVATAALLATAALAATTARPASRAEDAKAGYLLTTFPVQDEAVYMRLSNGNDAHSWRALSLNGRQDILRSDISTEGVRDTFVVPSQDGSQFWLTGTDLNVNAHEGDFNASTRFGSRSMLLWTSPDLVNWKGPSLTPALVNASAGNVWAPEAYYDPLVKAYVVVFASRFWSDKDKDRTGPVPNNVLMYVTTQDFKSFSPAKTYFNPGYPVIDATFLPMPEEGANVWYRWVKSEVDFKVFQQRSTNGILGKWTNVGGAPDSTRIEFASQYSNNEGPLIFRDNVDRRKFHLWIDENTLNTYIPATATTLNDMAAWKADSRDGFPQHIKHGKVLAVNQRQYDAILAKYQVVNGA</sequence>
<dbReference type="PANTHER" id="PTHR43301">
    <property type="entry name" value="ARABINAN ENDO-1,5-ALPHA-L-ARABINOSIDASE"/>
    <property type="match status" value="1"/>
</dbReference>